<reference evidence="2" key="1">
    <citation type="submission" date="2022-11" db="UniProtKB">
        <authorList>
            <consortium name="WormBaseParasite"/>
        </authorList>
    </citation>
    <scope>IDENTIFICATION</scope>
</reference>
<evidence type="ECO:0000313" key="1">
    <source>
        <dbReference type="Proteomes" id="UP000887580"/>
    </source>
</evidence>
<protein>
    <submittedName>
        <fullName evidence="2">Uncharacterized protein</fullName>
    </submittedName>
</protein>
<organism evidence="1 2">
    <name type="scientific">Panagrolaimus sp. PS1159</name>
    <dbReference type="NCBI Taxonomy" id="55785"/>
    <lineage>
        <taxon>Eukaryota</taxon>
        <taxon>Metazoa</taxon>
        <taxon>Ecdysozoa</taxon>
        <taxon>Nematoda</taxon>
        <taxon>Chromadorea</taxon>
        <taxon>Rhabditida</taxon>
        <taxon>Tylenchina</taxon>
        <taxon>Panagrolaimomorpha</taxon>
        <taxon>Panagrolaimoidea</taxon>
        <taxon>Panagrolaimidae</taxon>
        <taxon>Panagrolaimus</taxon>
    </lineage>
</organism>
<dbReference type="WBParaSite" id="PS1159_v2.g660.t1">
    <property type="protein sequence ID" value="PS1159_v2.g660.t1"/>
    <property type="gene ID" value="PS1159_v2.g660"/>
</dbReference>
<sequence>MVMSEVVIKAVAEAIEKGKDDKDKDDETTTTSTIPTTLTTPGTPTTSTFSGYSQDYKGDEIKIDSSHQPRAIPEHPKIFPKDSTKSPEHNFQVQIETFSTLALCIARSLFDFWITIIAFSIILYILVDEMTAEVVMEWLIFGILLLLSMIFYIFTFTITLRCCELVLNERVKPYKEKRSKSLLYTEIASDQMLEIADEV</sequence>
<name>A0AC35GMI9_9BILA</name>
<accession>A0AC35GMI9</accession>
<dbReference type="Proteomes" id="UP000887580">
    <property type="component" value="Unplaced"/>
</dbReference>
<proteinExistence type="predicted"/>
<evidence type="ECO:0000313" key="2">
    <source>
        <dbReference type="WBParaSite" id="PS1159_v2.g660.t1"/>
    </source>
</evidence>